<evidence type="ECO:0000256" key="1">
    <source>
        <dbReference type="SAM" id="Phobius"/>
    </source>
</evidence>
<dbReference type="Proteomes" id="UP000028059">
    <property type="component" value="Unassembled WGS sequence"/>
</dbReference>
<organism evidence="2 3">
    <name type="scientific">Marine Group I thaumarchaeote SCGC AAA799-N04</name>
    <dbReference type="NCBI Taxonomy" id="1502293"/>
    <lineage>
        <taxon>Archaea</taxon>
        <taxon>Nitrososphaerota</taxon>
        <taxon>Marine Group I</taxon>
    </lineage>
</organism>
<evidence type="ECO:0000313" key="3">
    <source>
        <dbReference type="Proteomes" id="UP000028059"/>
    </source>
</evidence>
<keyword evidence="1" id="KW-0472">Membrane</keyword>
<name>A0A081RML6_9ARCH</name>
<gene>
    <name evidence="2" type="ORF">AAA799N04_01078</name>
</gene>
<keyword evidence="1" id="KW-0812">Transmembrane</keyword>
<reference evidence="2 3" key="1">
    <citation type="submission" date="2014-06" db="EMBL/GenBank/DDBJ databases">
        <authorList>
            <person name="Ngugi D.K."/>
            <person name="Blom J."/>
            <person name="Alam I."/>
            <person name="Rashid M."/>
            <person name="Ba Alawi W."/>
            <person name="Zhang G."/>
            <person name="Hikmawan T."/>
            <person name="Guan Y."/>
            <person name="Antunes A."/>
            <person name="Siam R."/>
            <person name="ElDorry H."/>
            <person name="Bajic V."/>
            <person name="Stingl U."/>
        </authorList>
    </citation>
    <scope>NUCLEOTIDE SEQUENCE [LARGE SCALE GENOMIC DNA]</scope>
    <source>
        <strain evidence="2">SCGC AAA799-N04</strain>
    </source>
</reference>
<keyword evidence="1" id="KW-1133">Transmembrane helix</keyword>
<sequence>MIESCRELFDWSGKCDISNLQTMTIEIIIAAILTSIAVIIAILFYQKEKSQKESSDKIALNQLKIISEMQNITKRQQN</sequence>
<accession>A0A081RML6</accession>
<feature type="transmembrane region" description="Helical" evidence="1">
    <location>
        <begin position="27"/>
        <end position="45"/>
    </location>
</feature>
<protein>
    <submittedName>
        <fullName evidence="2">Uncharacterized protein</fullName>
    </submittedName>
</protein>
<comment type="caution">
    <text evidence="2">The sequence shown here is derived from an EMBL/GenBank/DDBJ whole genome shotgun (WGS) entry which is preliminary data.</text>
</comment>
<evidence type="ECO:0000313" key="2">
    <source>
        <dbReference type="EMBL" id="KEQ56439.1"/>
    </source>
</evidence>
<keyword evidence="3" id="KW-1185">Reference proteome</keyword>
<proteinExistence type="predicted"/>
<dbReference type="EMBL" id="JOKN01000018">
    <property type="protein sequence ID" value="KEQ56439.1"/>
    <property type="molecule type" value="Genomic_DNA"/>
</dbReference>
<dbReference type="AlphaFoldDB" id="A0A081RML6"/>